<evidence type="ECO:0000313" key="3">
    <source>
        <dbReference type="Proteomes" id="UP001338309"/>
    </source>
</evidence>
<accession>A0ABQ6PI15</accession>
<keyword evidence="1" id="KW-0732">Signal</keyword>
<reference evidence="2 3" key="1">
    <citation type="submission" date="2023-08" db="EMBL/GenBank/DDBJ databases">
        <title>Draft genome sequence of Algoriphagus confluentis.</title>
        <authorList>
            <person name="Takatani N."/>
            <person name="Hosokawa M."/>
            <person name="Sawabe T."/>
        </authorList>
    </citation>
    <scope>NUCLEOTIDE SEQUENCE [LARGE SCALE GENOMIC DNA]</scope>
    <source>
        <strain evidence="2 3">NBRC 111222</strain>
    </source>
</reference>
<feature type="chain" id="PRO_5046537651" evidence="1">
    <location>
        <begin position="36"/>
        <end position="202"/>
    </location>
</feature>
<proteinExistence type="predicted"/>
<dbReference type="PROSITE" id="PS51257">
    <property type="entry name" value="PROKAR_LIPOPROTEIN"/>
    <property type="match status" value="1"/>
</dbReference>
<evidence type="ECO:0000313" key="2">
    <source>
        <dbReference type="EMBL" id="GMQ27544.1"/>
    </source>
</evidence>
<dbReference type="Proteomes" id="UP001338309">
    <property type="component" value="Unassembled WGS sequence"/>
</dbReference>
<keyword evidence="3" id="KW-1185">Reference proteome</keyword>
<evidence type="ECO:0000256" key="1">
    <source>
        <dbReference type="SAM" id="SignalP"/>
    </source>
</evidence>
<name>A0ABQ6PI15_9BACT</name>
<sequence>MKIKNWSRVLNSKKSTATCCLGLAYLLILITSSCVDTPDLNDLCPNPVEADALSIKEVFYSPYLNQRYASSSDTVSIEQFRFNFELEILRKENPSGGSLPGQAYALSCLETFTLRNISNISVVLTAPFAGLPIGTDIGYLLQTPEGKKIADLRTFDGISVYFGSRLTITPENYSQLKTRTFLFLRNGDRSFIDSTSPYLKIN</sequence>
<organism evidence="2 3">
    <name type="scientific">Algoriphagus confluentis</name>
    <dbReference type="NCBI Taxonomy" id="1697556"/>
    <lineage>
        <taxon>Bacteria</taxon>
        <taxon>Pseudomonadati</taxon>
        <taxon>Bacteroidota</taxon>
        <taxon>Cytophagia</taxon>
        <taxon>Cytophagales</taxon>
        <taxon>Cyclobacteriaceae</taxon>
        <taxon>Algoriphagus</taxon>
    </lineage>
</organism>
<dbReference type="RefSeq" id="WP_338222356.1">
    <property type="nucleotide sequence ID" value="NZ_BTPD01000001.1"/>
</dbReference>
<gene>
    <name evidence="2" type="ORF">Aconfl_01860</name>
</gene>
<protein>
    <submittedName>
        <fullName evidence="2">Uncharacterized protein</fullName>
    </submittedName>
</protein>
<comment type="caution">
    <text evidence="2">The sequence shown here is derived from an EMBL/GenBank/DDBJ whole genome shotgun (WGS) entry which is preliminary data.</text>
</comment>
<feature type="signal peptide" evidence="1">
    <location>
        <begin position="1"/>
        <end position="35"/>
    </location>
</feature>
<dbReference type="EMBL" id="BTPD01000001">
    <property type="protein sequence ID" value="GMQ27544.1"/>
    <property type="molecule type" value="Genomic_DNA"/>
</dbReference>